<accession>A0ABX4QVB3</accession>
<evidence type="ECO:0000256" key="2">
    <source>
        <dbReference type="SAM" id="Phobius"/>
    </source>
</evidence>
<comment type="caution">
    <text evidence="3">The sequence shown here is derived from an EMBL/GenBank/DDBJ whole genome shotgun (WGS) entry which is preliminary data.</text>
</comment>
<evidence type="ECO:0000313" key="4">
    <source>
        <dbReference type="Proteomes" id="UP000233565"/>
    </source>
</evidence>
<dbReference type="InterPro" id="IPR021522">
    <property type="entry name" value="MctB"/>
</dbReference>
<organism evidence="3 4">
    <name type="scientific">Nocardioides alpinus</name>
    <dbReference type="NCBI Taxonomy" id="748909"/>
    <lineage>
        <taxon>Bacteria</taxon>
        <taxon>Bacillati</taxon>
        <taxon>Actinomycetota</taxon>
        <taxon>Actinomycetes</taxon>
        <taxon>Propionibacteriales</taxon>
        <taxon>Nocardioidaceae</taxon>
        <taxon>Nocardioides</taxon>
    </lineage>
</organism>
<feature type="transmembrane region" description="Helical" evidence="2">
    <location>
        <begin position="32"/>
        <end position="52"/>
    </location>
</feature>
<evidence type="ECO:0000313" key="3">
    <source>
        <dbReference type="EMBL" id="PKH39870.1"/>
    </source>
</evidence>
<keyword evidence="2" id="KW-1133">Transmembrane helix</keyword>
<feature type="region of interest" description="Disordered" evidence="1">
    <location>
        <begin position="1"/>
        <end position="24"/>
    </location>
</feature>
<proteinExistence type="predicted"/>
<protein>
    <submittedName>
        <fullName evidence="3">Copper transporter</fullName>
    </submittedName>
</protein>
<dbReference type="Proteomes" id="UP000233565">
    <property type="component" value="Unassembled WGS sequence"/>
</dbReference>
<name>A0ABX4QVB3_9ACTN</name>
<feature type="compositionally biased region" description="Basic residues" evidence="1">
    <location>
        <begin position="1"/>
        <end position="12"/>
    </location>
</feature>
<gene>
    <name evidence="3" type="ORF">CXG46_13820</name>
</gene>
<dbReference type="Pfam" id="PF11382">
    <property type="entry name" value="MctB"/>
    <property type="match status" value="1"/>
</dbReference>
<evidence type="ECO:0000256" key="1">
    <source>
        <dbReference type="SAM" id="MobiDB-lite"/>
    </source>
</evidence>
<sequence>MGRRRLAHRLEHHVRPDRQRPRNPPVITLRHHVLTIVAVFLALAAGIVLGGGPLSDVGPGVVATGTATDESAAPVEAQAGAAYNDAALSALAPTLVSGRLAERSVALVTVPGADEQDVTALTDAISAAGGTVSARYSLGDDLVDPGQKSLVDTLGSQLLTQQGGDAVAADASTYDRIGQLIGLAVATKEVEGQDATGRSRAVLDAVTGAGLMEQPADPGRRAPLVLLVLGTDAADEGADAVLAGIAEGLAAQATGVVVAGTVADGGPGQLGRLRADPAAAVVASVDGIDTSAGRVAAILALQRSLTTPGGAFGASGADGTVPLG</sequence>
<reference evidence="3 4" key="1">
    <citation type="submission" date="2017-12" db="EMBL/GenBank/DDBJ databases">
        <title>Pharmacopeia of the Arctic Ocean.</title>
        <authorList>
            <person name="Collins E."/>
            <person name="Ducluzeau A.-L."/>
        </authorList>
    </citation>
    <scope>NUCLEOTIDE SEQUENCE [LARGE SCALE GENOMIC DNA]</scope>
    <source>
        <strain evidence="3 4">DSM 23325</strain>
    </source>
</reference>
<keyword evidence="2" id="KW-0472">Membrane</keyword>
<keyword evidence="2" id="KW-0812">Transmembrane</keyword>
<dbReference type="EMBL" id="PJBV01000021">
    <property type="protein sequence ID" value="PKH39870.1"/>
    <property type="molecule type" value="Genomic_DNA"/>
</dbReference>
<keyword evidence="4" id="KW-1185">Reference proteome</keyword>